<evidence type="ECO:0000256" key="3">
    <source>
        <dbReference type="ARBA" id="ARBA00022490"/>
    </source>
</evidence>
<feature type="region of interest" description="Disordered" evidence="8">
    <location>
        <begin position="178"/>
        <end position="219"/>
    </location>
</feature>
<keyword evidence="7" id="KW-0175">Coiled coil</keyword>
<evidence type="ECO:0000256" key="2">
    <source>
        <dbReference type="ARBA" id="ARBA00022448"/>
    </source>
</evidence>
<evidence type="ECO:0000256" key="7">
    <source>
        <dbReference type="SAM" id="Coils"/>
    </source>
</evidence>
<feature type="coiled-coil region" evidence="7">
    <location>
        <begin position="113"/>
        <end position="147"/>
    </location>
</feature>
<keyword evidence="3 5" id="KW-0963">Cytoplasm</keyword>
<protein>
    <recommendedName>
        <fullName evidence="5">Coatomer subunit delta</fullName>
    </recommendedName>
</protein>
<keyword evidence="5" id="KW-0931">ER-Golgi transport</keyword>
<dbReference type="Gene3D" id="3.30.450.60">
    <property type="match status" value="1"/>
</dbReference>
<keyword evidence="5" id="KW-0472">Membrane</keyword>
<keyword evidence="10" id="KW-1185">Reference proteome</keyword>
<evidence type="ECO:0000313" key="10">
    <source>
        <dbReference type="Proteomes" id="UP001057375"/>
    </source>
</evidence>
<proteinExistence type="inferred from homology"/>
<gene>
    <name evidence="9" type="ORF">ADUPG1_012695</name>
</gene>
<comment type="similarity">
    <text evidence="1 5">Belongs to the adaptor complexes medium subunit family. Delta-COP subfamily.</text>
</comment>
<name>A0ABQ5K0C0_9EUKA</name>
<keyword evidence="5" id="KW-0333">Golgi apparatus</keyword>
<comment type="subcellular location">
    <subcellularLocation>
        <location evidence="5 6">Cytoplasm</location>
    </subcellularLocation>
    <subcellularLocation>
        <location evidence="5 6">Cytoplasmic vesicle</location>
        <location evidence="5 6">COPI-coated vesicle membrane</location>
        <topology evidence="5 6">Peripheral membrane protein</topology>
        <orientation evidence="5 6">Cytoplasmic side</orientation>
    </subcellularLocation>
    <subcellularLocation>
        <location evidence="5 6">Golgi apparatus membrane</location>
        <topology evidence="5 6">Peripheral membrane protein</topology>
        <orientation evidence="5 6">Cytoplasmic side</orientation>
    </subcellularLocation>
</comment>
<dbReference type="PANTHER" id="PTHR10121:SF0">
    <property type="entry name" value="COATOMER SUBUNIT DELTA"/>
    <property type="match status" value="1"/>
</dbReference>
<evidence type="ECO:0000256" key="4">
    <source>
        <dbReference type="ARBA" id="ARBA00022927"/>
    </source>
</evidence>
<comment type="subunit">
    <text evidence="5">Oligomeric complex that consists of at least the alpha, beta, beta', gamma, delta, epsilon and zeta subunits.</text>
</comment>
<keyword evidence="4 5" id="KW-0653">Protein transport</keyword>
<dbReference type="InterPro" id="IPR011012">
    <property type="entry name" value="Longin-like_dom_sf"/>
</dbReference>
<keyword evidence="5" id="KW-0968">Cytoplasmic vesicle</keyword>
<dbReference type="InterPro" id="IPR027059">
    <property type="entry name" value="Coatomer_dsu"/>
</dbReference>
<comment type="function">
    <text evidence="5">The coatomer is a cytosolic protein complex that binds to dilysine motifs and reversibly associates with Golgi non-clathrin-coated vesicles, which further mediate biosynthetic protein transport from the ER, via the Golgi up to the trans Golgi network. Coatomer complex is required for budding from Golgi membranes, and is essential for the retrograde Golgi-to-ER transport of dilysine-tagged proteins.</text>
</comment>
<keyword evidence="2 5" id="KW-0813">Transport</keyword>
<evidence type="ECO:0000313" key="9">
    <source>
        <dbReference type="EMBL" id="GKT24311.1"/>
    </source>
</evidence>
<dbReference type="SUPFAM" id="SSF64356">
    <property type="entry name" value="SNARE-like"/>
    <property type="match status" value="1"/>
</dbReference>
<organism evidence="9 10">
    <name type="scientific">Aduncisulcus paluster</name>
    <dbReference type="NCBI Taxonomy" id="2918883"/>
    <lineage>
        <taxon>Eukaryota</taxon>
        <taxon>Metamonada</taxon>
        <taxon>Carpediemonas-like organisms</taxon>
        <taxon>Aduncisulcus</taxon>
    </lineage>
</organism>
<evidence type="ECO:0000256" key="8">
    <source>
        <dbReference type="SAM" id="MobiDB-lite"/>
    </source>
</evidence>
<sequence>MSDHHSFCAVFITNNREFDNPIKHSIVEYRNFLFVYRVVQNTIVVLLTKKSVNRVQALLTLQTICEKLPSIVNTNYPSKVLAKSFDIIFLLDEVISFGLAPFPLSTSAIDIRLEMESVAEKEAEEERKKQEREAARQRREAEAAIIAKQAEERATSSKGTLKTIVGWFTSDKSEKEELIDLGEPIDASSPPEPLSEPKSHPRSTAGTTMKLVKKNKKRF</sequence>
<accession>A0ABQ5K0C0</accession>
<dbReference type="EMBL" id="BQXS01012516">
    <property type="protein sequence ID" value="GKT24311.1"/>
    <property type="molecule type" value="Genomic_DNA"/>
</dbReference>
<comment type="caution">
    <text evidence="9">The sequence shown here is derived from an EMBL/GenBank/DDBJ whole genome shotgun (WGS) entry which is preliminary data.</text>
</comment>
<dbReference type="Proteomes" id="UP001057375">
    <property type="component" value="Unassembled WGS sequence"/>
</dbReference>
<evidence type="ECO:0000256" key="5">
    <source>
        <dbReference type="RuleBase" id="RU364018"/>
    </source>
</evidence>
<reference evidence="9" key="1">
    <citation type="submission" date="2022-03" db="EMBL/GenBank/DDBJ databases">
        <title>Draft genome sequence of Aduncisulcus paluster, a free-living microaerophilic Fornicata.</title>
        <authorList>
            <person name="Yuyama I."/>
            <person name="Kume K."/>
            <person name="Tamura T."/>
            <person name="Inagaki Y."/>
            <person name="Hashimoto T."/>
        </authorList>
    </citation>
    <scope>NUCLEOTIDE SEQUENCE</scope>
    <source>
        <strain evidence="9">NY0171</strain>
    </source>
</reference>
<dbReference type="PANTHER" id="PTHR10121">
    <property type="entry name" value="COATOMER SUBUNIT DELTA"/>
    <property type="match status" value="1"/>
</dbReference>
<evidence type="ECO:0000256" key="6">
    <source>
        <dbReference type="RuleBase" id="RU366052"/>
    </source>
</evidence>
<evidence type="ECO:0000256" key="1">
    <source>
        <dbReference type="ARBA" id="ARBA00010516"/>
    </source>
</evidence>